<keyword evidence="2" id="KW-1185">Reference proteome</keyword>
<dbReference type="Proteomes" id="UP001617907">
    <property type="component" value="Unassembled WGS sequence"/>
</dbReference>
<evidence type="ECO:0000313" key="2">
    <source>
        <dbReference type="Proteomes" id="UP001617907"/>
    </source>
</evidence>
<sequence>MAYEPWQPGMTVTAGRLASISPTWQEWTPIWTTTGASTPNFGNASVSARWAQSALTVFYRVDIAFGTTTNFGSGTDNWQMSAPVAAPTTSGIVGFGEIQNTSSPGSRQPIRVRLGATQQFQFEMAGGNIAATSTTPGAGLIDASTPGAWAAGSSSLRFWGSYEAAL</sequence>
<organism evidence="1 2">
    <name type="scientific">Streptomyces ardesiacus</name>
    <dbReference type="NCBI Taxonomy" id="285564"/>
    <lineage>
        <taxon>Bacteria</taxon>
        <taxon>Bacillati</taxon>
        <taxon>Actinomycetota</taxon>
        <taxon>Actinomycetes</taxon>
        <taxon>Kitasatosporales</taxon>
        <taxon>Streptomycetaceae</taxon>
        <taxon>Streptomyces</taxon>
    </lineage>
</organism>
<dbReference type="EMBL" id="JBIVPC010000005">
    <property type="protein sequence ID" value="MFJ6036576.1"/>
    <property type="molecule type" value="Genomic_DNA"/>
</dbReference>
<name>A0ABW8H735_9ACTN</name>
<evidence type="ECO:0008006" key="3">
    <source>
        <dbReference type="Google" id="ProtNLM"/>
    </source>
</evidence>
<protein>
    <recommendedName>
        <fullName evidence="3">Minor tail protein</fullName>
    </recommendedName>
</protein>
<reference evidence="1 2" key="1">
    <citation type="submission" date="2024-10" db="EMBL/GenBank/DDBJ databases">
        <title>The Natural Products Discovery Center: Release of the First 8490 Sequenced Strains for Exploring Actinobacteria Biosynthetic Diversity.</title>
        <authorList>
            <person name="Kalkreuter E."/>
            <person name="Kautsar S.A."/>
            <person name="Yang D."/>
            <person name="Bader C.D."/>
            <person name="Teijaro C.N."/>
            <person name="Fluegel L."/>
            <person name="Davis C.M."/>
            <person name="Simpson J.R."/>
            <person name="Lauterbach L."/>
            <person name="Steele A.D."/>
            <person name="Gui C."/>
            <person name="Meng S."/>
            <person name="Li G."/>
            <person name="Viehrig K."/>
            <person name="Ye F."/>
            <person name="Su P."/>
            <person name="Kiefer A.F."/>
            <person name="Nichols A."/>
            <person name="Cepeda A.J."/>
            <person name="Yan W."/>
            <person name="Fan B."/>
            <person name="Jiang Y."/>
            <person name="Adhikari A."/>
            <person name="Zheng C.-J."/>
            <person name="Schuster L."/>
            <person name="Cowan T.M."/>
            <person name="Smanski M.J."/>
            <person name="Chevrette M.G."/>
            <person name="De Carvalho L.P.S."/>
            <person name="Shen B."/>
        </authorList>
    </citation>
    <scope>NUCLEOTIDE SEQUENCE [LARGE SCALE GENOMIC DNA]</scope>
    <source>
        <strain evidence="1 2">NPDC093086</strain>
    </source>
</reference>
<proteinExistence type="predicted"/>
<comment type="caution">
    <text evidence="1">The sequence shown here is derived from an EMBL/GenBank/DDBJ whole genome shotgun (WGS) entry which is preliminary data.</text>
</comment>
<dbReference type="RefSeq" id="WP_350890798.1">
    <property type="nucleotide sequence ID" value="NZ_JBEOTR010000011.1"/>
</dbReference>
<gene>
    <name evidence="1" type="ORF">ACIQFM_09965</name>
</gene>
<evidence type="ECO:0000313" key="1">
    <source>
        <dbReference type="EMBL" id="MFJ6036576.1"/>
    </source>
</evidence>
<accession>A0ABW8H735</accession>